<accession>A0A165SD82</accession>
<keyword evidence="3" id="KW-1185">Reference proteome</keyword>
<protein>
    <submittedName>
        <fullName evidence="2">Uncharacterized protein</fullName>
    </submittedName>
</protein>
<sequence>MRTFVAFTLISALFAARQVSSYRRVIQLRLTNPFCSAFTGHNCKCQDSNGQYNALTEYCCNQQNTFTDIYCPGPNHQCTSPGNEIDSGAFVRCCQGQGVGGAYCWN</sequence>
<evidence type="ECO:0000313" key="2">
    <source>
        <dbReference type="EMBL" id="KZT24989.1"/>
    </source>
</evidence>
<proteinExistence type="predicted"/>
<organism evidence="2 3">
    <name type="scientific">Neolentinus lepideus HHB14362 ss-1</name>
    <dbReference type="NCBI Taxonomy" id="1314782"/>
    <lineage>
        <taxon>Eukaryota</taxon>
        <taxon>Fungi</taxon>
        <taxon>Dikarya</taxon>
        <taxon>Basidiomycota</taxon>
        <taxon>Agaricomycotina</taxon>
        <taxon>Agaricomycetes</taxon>
        <taxon>Gloeophyllales</taxon>
        <taxon>Gloeophyllaceae</taxon>
        <taxon>Neolentinus</taxon>
    </lineage>
</organism>
<reference evidence="2 3" key="1">
    <citation type="journal article" date="2016" name="Mol. Biol. Evol.">
        <title>Comparative Genomics of Early-Diverging Mushroom-Forming Fungi Provides Insights into the Origins of Lignocellulose Decay Capabilities.</title>
        <authorList>
            <person name="Nagy L.G."/>
            <person name="Riley R."/>
            <person name="Tritt A."/>
            <person name="Adam C."/>
            <person name="Daum C."/>
            <person name="Floudas D."/>
            <person name="Sun H."/>
            <person name="Yadav J.S."/>
            <person name="Pangilinan J."/>
            <person name="Larsson K.H."/>
            <person name="Matsuura K."/>
            <person name="Barry K."/>
            <person name="Labutti K."/>
            <person name="Kuo R."/>
            <person name="Ohm R.A."/>
            <person name="Bhattacharya S.S."/>
            <person name="Shirouzu T."/>
            <person name="Yoshinaga Y."/>
            <person name="Martin F.M."/>
            <person name="Grigoriev I.V."/>
            <person name="Hibbett D.S."/>
        </authorList>
    </citation>
    <scope>NUCLEOTIDE SEQUENCE [LARGE SCALE GENOMIC DNA]</scope>
    <source>
        <strain evidence="2 3">HHB14362 ss-1</strain>
    </source>
</reference>
<name>A0A165SD82_9AGAM</name>
<dbReference type="InParanoid" id="A0A165SD82"/>
<feature type="signal peptide" evidence="1">
    <location>
        <begin position="1"/>
        <end position="21"/>
    </location>
</feature>
<dbReference type="InterPro" id="IPR045992">
    <property type="entry name" value="DUF5948"/>
</dbReference>
<keyword evidence="1" id="KW-0732">Signal</keyword>
<dbReference type="AlphaFoldDB" id="A0A165SD82"/>
<dbReference type="OrthoDB" id="4932133at2759"/>
<evidence type="ECO:0000256" key="1">
    <source>
        <dbReference type="SAM" id="SignalP"/>
    </source>
</evidence>
<feature type="chain" id="PRO_5007866320" evidence="1">
    <location>
        <begin position="22"/>
        <end position="106"/>
    </location>
</feature>
<dbReference type="EMBL" id="KV425574">
    <property type="protein sequence ID" value="KZT24989.1"/>
    <property type="molecule type" value="Genomic_DNA"/>
</dbReference>
<evidence type="ECO:0000313" key="3">
    <source>
        <dbReference type="Proteomes" id="UP000076761"/>
    </source>
</evidence>
<dbReference type="Pfam" id="PF19373">
    <property type="entry name" value="DUF5948"/>
    <property type="match status" value="1"/>
</dbReference>
<dbReference type="Proteomes" id="UP000076761">
    <property type="component" value="Unassembled WGS sequence"/>
</dbReference>
<gene>
    <name evidence="2" type="ORF">NEOLEDRAFT_1178751</name>
</gene>